<evidence type="ECO:0000256" key="4">
    <source>
        <dbReference type="ARBA" id="ARBA00022989"/>
    </source>
</evidence>
<dbReference type="InterPro" id="IPR036259">
    <property type="entry name" value="MFS_trans_sf"/>
</dbReference>
<evidence type="ECO:0000256" key="5">
    <source>
        <dbReference type="ARBA" id="ARBA00023136"/>
    </source>
</evidence>
<keyword evidence="5 7" id="KW-0472">Membrane</keyword>
<feature type="transmembrane region" description="Helical" evidence="7">
    <location>
        <begin position="506"/>
        <end position="529"/>
    </location>
</feature>
<comment type="caution">
    <text evidence="8">The sequence shown here is derived from an EMBL/GenBank/DDBJ whole genome shotgun (WGS) entry which is preliminary data.</text>
</comment>
<sequence length="707" mass="77930">MGLEDQRSGNELPLDRAVGDGSVTLRGTPSDKTKTGTWRAAAFVYVEPLPEQHQFPKRLTMRASAALQNRIDTMSGFSLLSSSDIPCDILMYTLVMCFSFCGIKVNRNVENFTLWSENRSADHARVLAFGNSVVLMVITGNLMEYTVNTLHLDFATAANMTSNLTGTSLLLPIFFGFLADAFFGPFWVIIGACVVYAAGLVTLVLSVSLPELVPPRCDAVVCKPASQHIQSVFMAGLFITCMGTAGVKPNVLSLGQQQFDDTDPVEKEKGTLFFSIYYAVYNFGLFVASTLFFWIQTDVGFKQGYGIMAGFFFFSAIVFCSGIPFLRHQRPGGSPLTALAQVVVAAIRNRRLPLPADASQLYETSTTDRVRKIAHTNRLRFLDKAAIVRRDASGLPTVEHKQQLEDKWYGWKLSTVTHVEVLKTVIQLFPIWVCCSFLYLMAAQEFTFNVQQASGMDRRLGTGFKIPPATITCASMIGALAFIFIYETFLVKFFKKYTGHPRGLSPFVRIGMALFLATLVMVVSALVEIRRVHTIKAHELTALDVKQGRIPMSAYWLLPQLLISGICNPLLGTAQLELFYQEGPENMVSLAMALTFGGQALGRFISTGTVNSVKKYTGNGPGQSWLTSEFNTGGLTKFYWLIAIMEAINFLVYLLAAHFYSYKQLAVKDQPLSPLKPLLEPPAAPASSDTKVIPPVLVQDSLGSVRT</sequence>
<dbReference type="GO" id="GO:0022857">
    <property type="term" value="F:transmembrane transporter activity"/>
    <property type="evidence" value="ECO:0007669"/>
    <property type="project" value="InterPro"/>
</dbReference>
<dbReference type="PANTHER" id="PTHR11654">
    <property type="entry name" value="OLIGOPEPTIDE TRANSPORTER-RELATED"/>
    <property type="match status" value="1"/>
</dbReference>
<keyword evidence="9" id="KW-1185">Reference proteome</keyword>
<dbReference type="EMBL" id="LVLJ01001262">
    <property type="protein sequence ID" value="OAE30702.1"/>
    <property type="molecule type" value="Genomic_DNA"/>
</dbReference>
<comment type="subcellular location">
    <subcellularLocation>
        <location evidence="1">Membrane</location>
        <topology evidence="1">Multi-pass membrane protein</topology>
    </subcellularLocation>
</comment>
<feature type="compositionally biased region" description="Basic and acidic residues" evidence="6">
    <location>
        <begin position="1"/>
        <end position="18"/>
    </location>
</feature>
<keyword evidence="3 7" id="KW-0812">Transmembrane</keyword>
<dbReference type="Pfam" id="PF00854">
    <property type="entry name" value="PTR2"/>
    <property type="match status" value="1"/>
</dbReference>
<comment type="similarity">
    <text evidence="2">Belongs to the major facilitator superfamily. Proton-dependent oligopeptide transporter (POT/PTR) (TC 2.A.17) family.</text>
</comment>
<keyword evidence="4 7" id="KW-1133">Transmembrane helix</keyword>
<feature type="transmembrane region" description="Helical" evidence="7">
    <location>
        <begin position="272"/>
        <end position="295"/>
    </location>
</feature>
<dbReference type="Proteomes" id="UP000077202">
    <property type="component" value="Unassembled WGS sequence"/>
</dbReference>
<dbReference type="InterPro" id="IPR000109">
    <property type="entry name" value="POT_fam"/>
</dbReference>
<protein>
    <submittedName>
        <fullName evidence="8">Uncharacterized protein</fullName>
    </submittedName>
</protein>
<gene>
    <name evidence="8" type="ORF">AXG93_402s1150</name>
</gene>
<proteinExistence type="inferred from homology"/>
<feature type="transmembrane region" description="Helical" evidence="7">
    <location>
        <begin position="466"/>
        <end position="486"/>
    </location>
</feature>
<evidence type="ECO:0000256" key="2">
    <source>
        <dbReference type="ARBA" id="ARBA00005982"/>
    </source>
</evidence>
<dbReference type="GO" id="GO:0016020">
    <property type="term" value="C:membrane"/>
    <property type="evidence" value="ECO:0007669"/>
    <property type="project" value="UniProtKB-SubCell"/>
</dbReference>
<reference evidence="8" key="1">
    <citation type="submission" date="2016-03" db="EMBL/GenBank/DDBJ databases">
        <title>Mechanisms controlling the formation of the plant cell surface in tip-growing cells are functionally conserved among land plants.</title>
        <authorList>
            <person name="Honkanen S."/>
            <person name="Jones V.A."/>
            <person name="Morieri G."/>
            <person name="Champion C."/>
            <person name="Hetherington A.J."/>
            <person name="Kelly S."/>
            <person name="Saint-Marcoux D."/>
            <person name="Proust H."/>
            <person name="Prescott H."/>
            <person name="Dolan L."/>
        </authorList>
    </citation>
    <scope>NUCLEOTIDE SEQUENCE [LARGE SCALE GENOMIC DNA]</scope>
    <source>
        <tissue evidence="8">Whole gametophyte</tissue>
    </source>
</reference>
<evidence type="ECO:0000256" key="3">
    <source>
        <dbReference type="ARBA" id="ARBA00022692"/>
    </source>
</evidence>
<feature type="transmembrane region" description="Helical" evidence="7">
    <location>
        <begin position="163"/>
        <end position="179"/>
    </location>
</feature>
<evidence type="ECO:0000256" key="6">
    <source>
        <dbReference type="SAM" id="MobiDB-lite"/>
    </source>
</evidence>
<feature type="transmembrane region" description="Helical" evidence="7">
    <location>
        <begin position="638"/>
        <end position="660"/>
    </location>
</feature>
<accession>A0A176WEC0</accession>
<organism evidence="8 9">
    <name type="scientific">Marchantia polymorpha subsp. ruderalis</name>
    <dbReference type="NCBI Taxonomy" id="1480154"/>
    <lineage>
        <taxon>Eukaryota</taxon>
        <taxon>Viridiplantae</taxon>
        <taxon>Streptophyta</taxon>
        <taxon>Embryophyta</taxon>
        <taxon>Marchantiophyta</taxon>
        <taxon>Marchantiopsida</taxon>
        <taxon>Marchantiidae</taxon>
        <taxon>Marchantiales</taxon>
        <taxon>Marchantiaceae</taxon>
        <taxon>Marchantia</taxon>
    </lineage>
</organism>
<evidence type="ECO:0000313" key="8">
    <source>
        <dbReference type="EMBL" id="OAE30702.1"/>
    </source>
</evidence>
<evidence type="ECO:0000313" key="9">
    <source>
        <dbReference type="Proteomes" id="UP000077202"/>
    </source>
</evidence>
<dbReference type="SUPFAM" id="SSF103473">
    <property type="entry name" value="MFS general substrate transporter"/>
    <property type="match status" value="1"/>
</dbReference>
<dbReference type="AlphaFoldDB" id="A0A176WEC0"/>
<dbReference type="Gene3D" id="1.20.1250.20">
    <property type="entry name" value="MFS general substrate transporter like domains"/>
    <property type="match status" value="1"/>
</dbReference>
<dbReference type="CDD" id="cd17351">
    <property type="entry name" value="MFS_NPF"/>
    <property type="match status" value="1"/>
</dbReference>
<name>A0A176WEC0_MARPO</name>
<evidence type="ECO:0000256" key="1">
    <source>
        <dbReference type="ARBA" id="ARBA00004141"/>
    </source>
</evidence>
<feature type="region of interest" description="Disordered" evidence="6">
    <location>
        <begin position="1"/>
        <end position="32"/>
    </location>
</feature>
<evidence type="ECO:0000256" key="7">
    <source>
        <dbReference type="SAM" id="Phobius"/>
    </source>
</evidence>
<feature type="transmembrane region" description="Helical" evidence="7">
    <location>
        <begin position="307"/>
        <end position="326"/>
    </location>
</feature>
<feature type="transmembrane region" description="Helical" evidence="7">
    <location>
        <begin position="550"/>
        <end position="571"/>
    </location>
</feature>
<feature type="transmembrane region" description="Helical" evidence="7">
    <location>
        <begin position="186"/>
        <end position="209"/>
    </location>
</feature>
<feature type="transmembrane region" description="Helical" evidence="7">
    <location>
        <begin position="126"/>
        <end position="143"/>
    </location>
</feature>